<feature type="region of interest" description="Disordered" evidence="4">
    <location>
        <begin position="150"/>
        <end position="282"/>
    </location>
</feature>
<feature type="compositionally biased region" description="Low complexity" evidence="4">
    <location>
        <begin position="160"/>
        <end position="170"/>
    </location>
</feature>
<evidence type="ECO:0000313" key="7">
    <source>
        <dbReference type="Proteomes" id="UP000694569"/>
    </source>
</evidence>
<dbReference type="GO" id="GO:0009986">
    <property type="term" value="C:cell surface"/>
    <property type="evidence" value="ECO:0007669"/>
    <property type="project" value="TreeGrafter"/>
</dbReference>
<feature type="region of interest" description="Disordered" evidence="4">
    <location>
        <begin position="87"/>
        <end position="110"/>
    </location>
</feature>
<accession>A0A8C5PI85</accession>
<evidence type="ECO:0000256" key="2">
    <source>
        <dbReference type="ARBA" id="ARBA00022525"/>
    </source>
</evidence>
<organism evidence="6 7">
    <name type="scientific">Leptobrachium leishanense</name>
    <name type="common">Leishan spiny toad</name>
    <dbReference type="NCBI Taxonomy" id="445787"/>
    <lineage>
        <taxon>Eukaryota</taxon>
        <taxon>Metazoa</taxon>
        <taxon>Chordata</taxon>
        <taxon>Craniata</taxon>
        <taxon>Vertebrata</taxon>
        <taxon>Euteleostomi</taxon>
        <taxon>Amphibia</taxon>
        <taxon>Batrachia</taxon>
        <taxon>Anura</taxon>
        <taxon>Pelobatoidea</taxon>
        <taxon>Megophryidae</taxon>
        <taxon>Leptobrachium</taxon>
    </lineage>
</organism>
<dbReference type="SUPFAM" id="SSF101898">
    <property type="entry name" value="NHL repeat"/>
    <property type="match status" value="1"/>
</dbReference>
<comment type="caution">
    <text evidence="3">Lacks conserved residue(s) required for the propagation of feature annotation.</text>
</comment>
<feature type="compositionally biased region" description="Low complexity" evidence="4">
    <location>
        <begin position="247"/>
        <end position="257"/>
    </location>
</feature>
<dbReference type="InterPro" id="IPR050605">
    <property type="entry name" value="Olfactomedin-like_domain"/>
</dbReference>
<dbReference type="GeneTree" id="ENSGT00940000158020"/>
<dbReference type="SMART" id="SM00284">
    <property type="entry name" value="OLF"/>
    <property type="match status" value="1"/>
</dbReference>
<proteinExistence type="predicted"/>
<feature type="compositionally biased region" description="Pro residues" evidence="4">
    <location>
        <begin position="258"/>
        <end position="275"/>
    </location>
</feature>
<dbReference type="Pfam" id="PF01391">
    <property type="entry name" value="Collagen"/>
    <property type="match status" value="1"/>
</dbReference>
<keyword evidence="2" id="KW-0964">Secreted</keyword>
<evidence type="ECO:0000313" key="6">
    <source>
        <dbReference type="Ensembl" id="ENSLLEP00000023219.1"/>
    </source>
</evidence>
<gene>
    <name evidence="6" type="primary">GLDN</name>
</gene>
<dbReference type="PANTHER" id="PTHR23192">
    <property type="entry name" value="OLFACTOMEDIN-RELATED"/>
    <property type="match status" value="1"/>
</dbReference>
<evidence type="ECO:0000256" key="1">
    <source>
        <dbReference type="ARBA" id="ARBA00004613"/>
    </source>
</evidence>
<dbReference type="InterPro" id="IPR008160">
    <property type="entry name" value="Collagen"/>
</dbReference>
<dbReference type="PROSITE" id="PS51132">
    <property type="entry name" value="OLF"/>
    <property type="match status" value="1"/>
</dbReference>
<dbReference type="Pfam" id="PF02191">
    <property type="entry name" value="OLF"/>
    <property type="match status" value="1"/>
</dbReference>
<comment type="subcellular location">
    <subcellularLocation>
        <location evidence="1">Secreted</location>
    </subcellularLocation>
</comment>
<feature type="domain" description="Olfactomedin-like" evidence="5">
    <location>
        <begin position="326"/>
        <end position="570"/>
    </location>
</feature>
<reference evidence="6" key="1">
    <citation type="submission" date="2025-08" db="UniProtKB">
        <authorList>
            <consortium name="Ensembl"/>
        </authorList>
    </citation>
    <scope>IDENTIFICATION</scope>
</reference>
<dbReference type="Ensembl" id="ENSLLET00000024096.1">
    <property type="protein sequence ID" value="ENSLLEP00000023219.1"/>
    <property type="gene ID" value="ENSLLEG00000014738.1"/>
</dbReference>
<dbReference type="AlphaFoldDB" id="A0A8C5PI85"/>
<dbReference type="OrthoDB" id="8397025at2759"/>
<evidence type="ECO:0000256" key="4">
    <source>
        <dbReference type="SAM" id="MobiDB-lite"/>
    </source>
</evidence>
<dbReference type="GO" id="GO:0007165">
    <property type="term" value="P:signal transduction"/>
    <property type="evidence" value="ECO:0007669"/>
    <property type="project" value="TreeGrafter"/>
</dbReference>
<feature type="compositionally biased region" description="Basic and acidic residues" evidence="4">
    <location>
        <begin position="187"/>
        <end position="215"/>
    </location>
</feature>
<dbReference type="Proteomes" id="UP000694569">
    <property type="component" value="Unplaced"/>
</dbReference>
<dbReference type="InterPro" id="IPR003112">
    <property type="entry name" value="Olfac-like_dom"/>
</dbReference>
<protein>
    <submittedName>
        <fullName evidence="6">Gliomedin</fullName>
    </submittedName>
</protein>
<dbReference type="GO" id="GO:0005615">
    <property type="term" value="C:extracellular space"/>
    <property type="evidence" value="ECO:0007669"/>
    <property type="project" value="TreeGrafter"/>
</dbReference>
<keyword evidence="7" id="KW-1185">Reference proteome</keyword>
<evidence type="ECO:0000259" key="5">
    <source>
        <dbReference type="PROSITE" id="PS51132"/>
    </source>
</evidence>
<sequence length="572" mass="63234">MPVLSFVSSDIWCLEISIQERWGHLLTKRKKNYPKAQCHYPYYPKAQCWGSVFWKDISSRLNDLESYQTPSKEDMLTSRLTELIAGLKQQEPEETSAQVSRNKRSQRHKPQETIIRAENEDMIMMMTYSMVPVRVMVDLCNSSKGICLTGPPGPPGPSGLPGIDGIDGLPGYNGSDGLPGLPATKGDQGEKGRRGKMGDPGEKGEPGSAGEKGDPGELGSPGNDGIPGVNGDKGDKGDNGEASNDVIIEGIKGEMGIPGPPGPPGPPGLPGPEGPPGRKKAKLQEKALKEFNTNKCSGELCTVPNDDTMVGKTNEKNSAQPLKKGDCTIKAIDNPTHIAKVKDTFGAWMMETANRSDDRIWIAGHFSGLILKQYENLTELLNDQYKPIRLRWFYHGCGHIVYNKSLYFHKGGSDTIVRYDLETQAFQTLSMKDATYHNRSYLFSNSKSYFHVAADEKDLWIIYSSEVDKNVMVAHLDEKTFSVTQSINTTYPKTKAGNAFIVCGILYVTDTKDMRVTFAFDLFKGKQIEASFELRSSTSVLSMLSYNPKDKHLYAWEDGNLLLYPVQFVSKT</sequence>
<evidence type="ECO:0000256" key="3">
    <source>
        <dbReference type="PROSITE-ProRule" id="PRU00446"/>
    </source>
</evidence>
<name>A0A8C5PI85_9ANUR</name>
<dbReference type="PANTHER" id="PTHR23192:SF85">
    <property type="entry name" value="GLIOMEDIN"/>
    <property type="match status" value="1"/>
</dbReference>
<reference evidence="6" key="2">
    <citation type="submission" date="2025-09" db="UniProtKB">
        <authorList>
            <consortium name="Ensembl"/>
        </authorList>
    </citation>
    <scope>IDENTIFICATION</scope>
</reference>